<dbReference type="EMBL" id="BTGU01000029">
    <property type="protein sequence ID" value="GMN48837.1"/>
    <property type="molecule type" value="Genomic_DNA"/>
</dbReference>
<evidence type="ECO:0000313" key="2">
    <source>
        <dbReference type="EMBL" id="GMN48837.1"/>
    </source>
</evidence>
<name>A0AA88DB99_FICCA</name>
<evidence type="ECO:0000313" key="3">
    <source>
        <dbReference type="Proteomes" id="UP001187192"/>
    </source>
</evidence>
<dbReference type="Proteomes" id="UP001187192">
    <property type="component" value="Unassembled WGS sequence"/>
</dbReference>
<gene>
    <name evidence="2" type="ORF">TIFTF001_018010</name>
</gene>
<proteinExistence type="predicted"/>
<comment type="caution">
    <text evidence="2">The sequence shown here is derived from an EMBL/GenBank/DDBJ whole genome shotgun (WGS) entry which is preliminary data.</text>
</comment>
<keyword evidence="3" id="KW-1185">Reference proteome</keyword>
<protein>
    <submittedName>
        <fullName evidence="2">Uncharacterized protein</fullName>
    </submittedName>
</protein>
<feature type="region of interest" description="Disordered" evidence="1">
    <location>
        <begin position="123"/>
        <end position="153"/>
    </location>
</feature>
<feature type="compositionally biased region" description="Gly residues" evidence="1">
    <location>
        <begin position="126"/>
        <end position="146"/>
    </location>
</feature>
<sequence length="185" mass="19547">MEKNFGGKDNVRQNIIALPSESHTIQPVQDLRIGIPLHDHIRHRYLHLATILGDPTTNSSNNTKLHLRSKAVGRLGNKSNIWCAAAGEVGGGEVVEPEDAADASGAVVDVKFEEFVGFEVSRGDGTDGLGAGEEGAVAGEGVGGGEGSEREEVESQELYVGVVERVFHGKWEGVVIGVPATLELV</sequence>
<dbReference type="AlphaFoldDB" id="A0AA88DB99"/>
<reference evidence="2" key="1">
    <citation type="submission" date="2023-07" db="EMBL/GenBank/DDBJ databases">
        <title>draft genome sequence of fig (Ficus carica).</title>
        <authorList>
            <person name="Takahashi T."/>
            <person name="Nishimura K."/>
        </authorList>
    </citation>
    <scope>NUCLEOTIDE SEQUENCE</scope>
</reference>
<organism evidence="2 3">
    <name type="scientific">Ficus carica</name>
    <name type="common">Common fig</name>
    <dbReference type="NCBI Taxonomy" id="3494"/>
    <lineage>
        <taxon>Eukaryota</taxon>
        <taxon>Viridiplantae</taxon>
        <taxon>Streptophyta</taxon>
        <taxon>Embryophyta</taxon>
        <taxon>Tracheophyta</taxon>
        <taxon>Spermatophyta</taxon>
        <taxon>Magnoliopsida</taxon>
        <taxon>eudicotyledons</taxon>
        <taxon>Gunneridae</taxon>
        <taxon>Pentapetalae</taxon>
        <taxon>rosids</taxon>
        <taxon>fabids</taxon>
        <taxon>Rosales</taxon>
        <taxon>Moraceae</taxon>
        <taxon>Ficeae</taxon>
        <taxon>Ficus</taxon>
    </lineage>
</organism>
<evidence type="ECO:0000256" key="1">
    <source>
        <dbReference type="SAM" id="MobiDB-lite"/>
    </source>
</evidence>
<accession>A0AA88DB99</accession>